<name>A0A975BY31_9BACT</name>
<sequence>MKLETVRCTHKKTLGTSGYQVSNFKFQLHRRITCYPIINFQQG</sequence>
<accession>A0A975BY31</accession>
<reference evidence="1" key="1">
    <citation type="journal article" date="2021" name="Microb. Physiol.">
        <title>Proteogenomic Insights into the Physiology of Marine, Sulfate-Reducing, Filamentous Desulfonema limicola and Desulfonema magnum.</title>
        <authorList>
            <person name="Schnaars V."/>
            <person name="Wohlbrand L."/>
            <person name="Scheve S."/>
            <person name="Hinrichs C."/>
            <person name="Reinhardt R."/>
            <person name="Rabus R."/>
        </authorList>
    </citation>
    <scope>NUCLEOTIDE SEQUENCE</scope>
    <source>
        <strain evidence="1">4be13</strain>
    </source>
</reference>
<organism evidence="1 2">
    <name type="scientific">Desulfonema magnum</name>
    <dbReference type="NCBI Taxonomy" id="45655"/>
    <lineage>
        <taxon>Bacteria</taxon>
        <taxon>Pseudomonadati</taxon>
        <taxon>Thermodesulfobacteriota</taxon>
        <taxon>Desulfobacteria</taxon>
        <taxon>Desulfobacterales</taxon>
        <taxon>Desulfococcaceae</taxon>
        <taxon>Desulfonema</taxon>
    </lineage>
</organism>
<proteinExistence type="predicted"/>
<dbReference type="KEGG" id="dmm:dnm_099410"/>
<dbReference type="EMBL" id="CP061800">
    <property type="protein sequence ID" value="QTA93833.1"/>
    <property type="molecule type" value="Genomic_DNA"/>
</dbReference>
<dbReference type="Proteomes" id="UP000663722">
    <property type="component" value="Chromosome"/>
</dbReference>
<gene>
    <name evidence="1" type="ORF">dnm_099410</name>
</gene>
<evidence type="ECO:0000313" key="2">
    <source>
        <dbReference type="Proteomes" id="UP000663722"/>
    </source>
</evidence>
<dbReference type="AlphaFoldDB" id="A0A975BY31"/>
<protein>
    <submittedName>
        <fullName evidence="1">Uncharacterized protein</fullName>
    </submittedName>
</protein>
<evidence type="ECO:0000313" key="1">
    <source>
        <dbReference type="EMBL" id="QTA93833.1"/>
    </source>
</evidence>
<keyword evidence="2" id="KW-1185">Reference proteome</keyword>